<proteinExistence type="predicted"/>
<name>A0A1M6RFR0_9FIRM</name>
<gene>
    <name evidence="1" type="ORF">SAMN02745243_02684</name>
</gene>
<reference evidence="1 2" key="1">
    <citation type="submission" date="2016-11" db="EMBL/GenBank/DDBJ databases">
        <authorList>
            <person name="Jaros S."/>
            <person name="Januszkiewicz K."/>
            <person name="Wedrychowicz H."/>
        </authorList>
    </citation>
    <scope>NUCLEOTIDE SEQUENCE [LARGE SCALE GENOMIC DNA]</scope>
    <source>
        <strain evidence="1 2">DSM 15480</strain>
    </source>
</reference>
<evidence type="ECO:0000313" key="1">
    <source>
        <dbReference type="EMBL" id="SHK31315.1"/>
    </source>
</evidence>
<dbReference type="EMBL" id="FQZY01000042">
    <property type="protein sequence ID" value="SHK31315.1"/>
    <property type="molecule type" value="Genomic_DNA"/>
</dbReference>
<protein>
    <recommendedName>
        <fullName evidence="3">SprT-like family protein</fullName>
    </recommendedName>
</protein>
<evidence type="ECO:0000313" key="2">
    <source>
        <dbReference type="Proteomes" id="UP000184301"/>
    </source>
</evidence>
<dbReference type="Proteomes" id="UP000184301">
    <property type="component" value="Unassembled WGS sequence"/>
</dbReference>
<dbReference type="OrthoDB" id="2327135at2"/>
<organism evidence="1 2">
    <name type="scientific">Hespellia stercorisuis DSM 15480</name>
    <dbReference type="NCBI Taxonomy" id="1121950"/>
    <lineage>
        <taxon>Bacteria</taxon>
        <taxon>Bacillati</taxon>
        <taxon>Bacillota</taxon>
        <taxon>Clostridia</taxon>
        <taxon>Lachnospirales</taxon>
        <taxon>Lachnospiraceae</taxon>
        <taxon>Hespellia</taxon>
    </lineage>
</organism>
<dbReference type="STRING" id="1121950.SAMN02745243_02684"/>
<keyword evidence="2" id="KW-1185">Reference proteome</keyword>
<accession>A0A1M6RFR0</accession>
<sequence length="111" mass="12705">MKVKILGVKYKIVIATANEKPKLKKCDGYMDHSVREIVVGKFEPSKNSMEDLKSYTKKVMRHEIIHAFLYESGLWNNSGNVEAWGQSEEMTDWIAIQSPKFFKAFSEAGCL</sequence>
<dbReference type="RefSeq" id="WP_073111328.1">
    <property type="nucleotide sequence ID" value="NZ_FQZY01000042.1"/>
</dbReference>
<evidence type="ECO:0008006" key="3">
    <source>
        <dbReference type="Google" id="ProtNLM"/>
    </source>
</evidence>
<dbReference type="AlphaFoldDB" id="A0A1M6RFR0"/>